<protein>
    <recommendedName>
        <fullName evidence="11">Histidine--tRNA ligase</fullName>
        <ecNumber evidence="11">6.1.1.21</ecNumber>
    </recommendedName>
    <alternativeName>
        <fullName evidence="11">Histidyl-tRNA synthetase</fullName>
        <shortName evidence="11">HisRS</shortName>
    </alternativeName>
</protein>
<dbReference type="InterPro" id="IPR045864">
    <property type="entry name" value="aa-tRNA-synth_II/BPL/LPL"/>
</dbReference>
<dbReference type="HAMAP" id="MF_00127">
    <property type="entry name" value="His_tRNA_synth"/>
    <property type="match status" value="1"/>
</dbReference>
<feature type="binding site" evidence="12">
    <location>
        <position position="258"/>
    </location>
    <ligand>
        <name>L-histidine</name>
        <dbReference type="ChEBI" id="CHEBI:57595"/>
    </ligand>
</feature>
<evidence type="ECO:0000313" key="15">
    <source>
        <dbReference type="Proteomes" id="UP000294887"/>
    </source>
</evidence>
<evidence type="ECO:0000256" key="7">
    <source>
        <dbReference type="ARBA" id="ARBA00022840"/>
    </source>
</evidence>
<gene>
    <name evidence="11" type="primary">hisS</name>
    <name evidence="14" type="ORF">EV695_3064</name>
</gene>
<evidence type="ECO:0000256" key="8">
    <source>
        <dbReference type="ARBA" id="ARBA00022917"/>
    </source>
</evidence>
<comment type="subunit">
    <text evidence="3 11">Homodimer.</text>
</comment>
<comment type="catalytic activity">
    <reaction evidence="10 11">
        <text>tRNA(His) + L-histidine + ATP = L-histidyl-tRNA(His) + AMP + diphosphate + H(+)</text>
        <dbReference type="Rhea" id="RHEA:17313"/>
        <dbReference type="Rhea" id="RHEA-COMP:9665"/>
        <dbReference type="Rhea" id="RHEA-COMP:9689"/>
        <dbReference type="ChEBI" id="CHEBI:15378"/>
        <dbReference type="ChEBI" id="CHEBI:30616"/>
        <dbReference type="ChEBI" id="CHEBI:33019"/>
        <dbReference type="ChEBI" id="CHEBI:57595"/>
        <dbReference type="ChEBI" id="CHEBI:78442"/>
        <dbReference type="ChEBI" id="CHEBI:78527"/>
        <dbReference type="ChEBI" id="CHEBI:456215"/>
        <dbReference type="EC" id="6.1.1.21"/>
    </reaction>
</comment>
<evidence type="ECO:0000256" key="4">
    <source>
        <dbReference type="ARBA" id="ARBA00022490"/>
    </source>
</evidence>
<feature type="binding site" evidence="12">
    <location>
        <position position="113"/>
    </location>
    <ligand>
        <name>L-histidine</name>
        <dbReference type="ChEBI" id="CHEBI:57595"/>
    </ligand>
</feature>
<keyword evidence="4 11" id="KW-0963">Cytoplasm</keyword>
<reference evidence="14 15" key="1">
    <citation type="submission" date="2019-03" db="EMBL/GenBank/DDBJ databases">
        <title>Genomic Encyclopedia of Type Strains, Phase IV (KMG-IV): sequencing the most valuable type-strain genomes for metagenomic binning, comparative biology and taxonomic classification.</title>
        <authorList>
            <person name="Goeker M."/>
        </authorList>
    </citation>
    <scope>NUCLEOTIDE SEQUENCE [LARGE SCALE GENOMIC DNA]</scope>
    <source>
        <strain evidence="14 15">DSM 24830</strain>
    </source>
</reference>
<dbReference type="InterPro" id="IPR036621">
    <property type="entry name" value="Anticodon-bd_dom_sf"/>
</dbReference>
<keyword evidence="6 11" id="KW-0547">Nucleotide-binding</keyword>
<dbReference type="PROSITE" id="PS50862">
    <property type="entry name" value="AA_TRNA_LIGASE_II"/>
    <property type="match status" value="1"/>
</dbReference>
<evidence type="ECO:0000256" key="3">
    <source>
        <dbReference type="ARBA" id="ARBA00011738"/>
    </source>
</evidence>
<proteinExistence type="inferred from homology"/>
<evidence type="ECO:0000256" key="2">
    <source>
        <dbReference type="ARBA" id="ARBA00008226"/>
    </source>
</evidence>
<name>A0A4R1F0T8_9GAMM</name>
<dbReference type="PANTHER" id="PTHR43707">
    <property type="entry name" value="HISTIDYL-TRNA SYNTHETASE"/>
    <property type="match status" value="1"/>
</dbReference>
<keyword evidence="9 11" id="KW-0030">Aminoacyl-tRNA synthetase</keyword>
<evidence type="ECO:0000256" key="1">
    <source>
        <dbReference type="ARBA" id="ARBA00004496"/>
    </source>
</evidence>
<comment type="subcellular location">
    <subcellularLocation>
        <location evidence="1 11">Cytoplasm</location>
    </subcellularLocation>
</comment>
<evidence type="ECO:0000256" key="9">
    <source>
        <dbReference type="ARBA" id="ARBA00023146"/>
    </source>
</evidence>
<dbReference type="Pfam" id="PF03129">
    <property type="entry name" value="HGTP_anticodon"/>
    <property type="match status" value="1"/>
</dbReference>
<dbReference type="OrthoDB" id="9800814at2"/>
<keyword evidence="8 11" id="KW-0648">Protein biosynthesis</keyword>
<dbReference type="FunFam" id="3.30.930.10:FF:000005">
    <property type="entry name" value="Histidine--tRNA ligase"/>
    <property type="match status" value="1"/>
</dbReference>
<accession>A0A4R1F0T8</accession>
<evidence type="ECO:0000256" key="11">
    <source>
        <dbReference type="HAMAP-Rule" id="MF_00127"/>
    </source>
</evidence>
<comment type="caution">
    <text evidence="14">The sequence shown here is derived from an EMBL/GenBank/DDBJ whole genome shotgun (WGS) entry which is preliminary data.</text>
</comment>
<dbReference type="GO" id="GO:0004821">
    <property type="term" value="F:histidine-tRNA ligase activity"/>
    <property type="evidence" value="ECO:0007669"/>
    <property type="project" value="UniProtKB-UniRule"/>
</dbReference>
<dbReference type="GO" id="GO:0006427">
    <property type="term" value="P:histidyl-tRNA aminoacylation"/>
    <property type="evidence" value="ECO:0007669"/>
    <property type="project" value="UniProtKB-UniRule"/>
</dbReference>
<dbReference type="SUPFAM" id="SSF55681">
    <property type="entry name" value="Class II aaRS and biotin synthetases"/>
    <property type="match status" value="1"/>
</dbReference>
<evidence type="ECO:0000256" key="12">
    <source>
        <dbReference type="PIRSR" id="PIRSR001549-1"/>
    </source>
</evidence>
<evidence type="ECO:0000256" key="5">
    <source>
        <dbReference type="ARBA" id="ARBA00022598"/>
    </source>
</evidence>
<sequence length="430" mass="48713">MAKNLQSVRGMRDILPEQSSSWQYIENTARLLFNSYGYSELRTPIIESTDLFKRSIGDATDIVEKEMYTFEDRNGDSLTLRPEGTAGCVRAGIQHGIFHNQQQRIWYIGPMFRHERPQKGRYRGFYQAGIETYGIDGPEIDAEVIAIAARFWKKLGFKNVRLEINSLGSNEARQQYRDVLIEYFSAHQDQLDEDSQRRLHKNPLRILDTKNPSMKELVENAPNLLDYLDEESKIHFEGLKQRLDQIGISYEVNSRLVRGIDYYNRTVFEWITEDLGSQGTICAGGRYDGLVKQLGGRETSACGFGIGLDRLQLLVEEQGLNKNETLPHAYFVMAGDEAELAGTALAESLRDSTPELRLMCNAGSGSFKSQLKRADKSGAAFAFILGESELNNNEITVKPLLKSLQDDFQQQTLAQDALSEFIAEHIINMV</sequence>
<feature type="domain" description="Aminoacyl-transfer RNA synthetases class-II family profile" evidence="13">
    <location>
        <begin position="1"/>
        <end position="327"/>
    </location>
</feature>
<feature type="binding site" evidence="12">
    <location>
        <begin position="83"/>
        <end position="85"/>
    </location>
    <ligand>
        <name>L-histidine</name>
        <dbReference type="ChEBI" id="CHEBI:57595"/>
    </ligand>
</feature>
<dbReference type="InterPro" id="IPR041715">
    <property type="entry name" value="HisRS-like_core"/>
</dbReference>
<comment type="similarity">
    <text evidence="2 11">Belongs to the class-II aminoacyl-tRNA synthetase family.</text>
</comment>
<dbReference type="InterPro" id="IPR015807">
    <property type="entry name" value="His-tRNA-ligase"/>
</dbReference>
<keyword evidence="15" id="KW-1185">Reference proteome</keyword>
<dbReference type="Pfam" id="PF13393">
    <property type="entry name" value="tRNA-synt_His"/>
    <property type="match status" value="1"/>
</dbReference>
<dbReference type="CDD" id="cd00773">
    <property type="entry name" value="HisRS-like_core"/>
    <property type="match status" value="1"/>
</dbReference>
<organism evidence="14 15">
    <name type="scientific">Cocleimonas flava</name>
    <dbReference type="NCBI Taxonomy" id="634765"/>
    <lineage>
        <taxon>Bacteria</taxon>
        <taxon>Pseudomonadati</taxon>
        <taxon>Pseudomonadota</taxon>
        <taxon>Gammaproteobacteria</taxon>
        <taxon>Thiotrichales</taxon>
        <taxon>Thiotrichaceae</taxon>
        <taxon>Cocleimonas</taxon>
    </lineage>
</organism>
<keyword evidence="5 11" id="KW-0436">Ligase</keyword>
<dbReference type="PANTHER" id="PTHR43707:SF1">
    <property type="entry name" value="HISTIDINE--TRNA LIGASE, MITOCHONDRIAL-RELATED"/>
    <property type="match status" value="1"/>
</dbReference>
<dbReference type="EMBL" id="SMFQ01000004">
    <property type="protein sequence ID" value="TCJ85098.1"/>
    <property type="molecule type" value="Genomic_DNA"/>
</dbReference>
<dbReference type="InterPro" id="IPR006195">
    <property type="entry name" value="aa-tRNA-synth_II"/>
</dbReference>
<evidence type="ECO:0000256" key="6">
    <source>
        <dbReference type="ARBA" id="ARBA00022741"/>
    </source>
</evidence>
<evidence type="ECO:0000256" key="10">
    <source>
        <dbReference type="ARBA" id="ARBA00047639"/>
    </source>
</evidence>
<dbReference type="Gene3D" id="3.40.50.800">
    <property type="entry name" value="Anticodon-binding domain"/>
    <property type="match status" value="1"/>
</dbReference>
<evidence type="ECO:0000259" key="13">
    <source>
        <dbReference type="PROSITE" id="PS50862"/>
    </source>
</evidence>
<dbReference type="GO" id="GO:0005737">
    <property type="term" value="C:cytoplasm"/>
    <property type="evidence" value="ECO:0007669"/>
    <property type="project" value="UniProtKB-SubCell"/>
</dbReference>
<feature type="binding site" evidence="12">
    <location>
        <position position="131"/>
    </location>
    <ligand>
        <name>L-histidine</name>
        <dbReference type="ChEBI" id="CHEBI:57595"/>
    </ligand>
</feature>
<dbReference type="Proteomes" id="UP000294887">
    <property type="component" value="Unassembled WGS sequence"/>
</dbReference>
<dbReference type="SUPFAM" id="SSF52954">
    <property type="entry name" value="Class II aaRS ABD-related"/>
    <property type="match status" value="1"/>
</dbReference>
<keyword evidence="7 11" id="KW-0067">ATP-binding</keyword>
<dbReference type="GO" id="GO:0005524">
    <property type="term" value="F:ATP binding"/>
    <property type="evidence" value="ECO:0007669"/>
    <property type="project" value="UniProtKB-UniRule"/>
</dbReference>
<dbReference type="InterPro" id="IPR004516">
    <property type="entry name" value="HisRS/HisZ"/>
</dbReference>
<feature type="binding site" evidence="12">
    <location>
        <begin position="262"/>
        <end position="263"/>
    </location>
    <ligand>
        <name>L-histidine</name>
        <dbReference type="ChEBI" id="CHEBI:57595"/>
    </ligand>
</feature>
<dbReference type="NCBIfam" id="TIGR00442">
    <property type="entry name" value="hisS"/>
    <property type="match status" value="1"/>
</dbReference>
<dbReference type="RefSeq" id="WP_131906809.1">
    <property type="nucleotide sequence ID" value="NZ_BAAAFU010000001.1"/>
</dbReference>
<dbReference type="EC" id="6.1.1.21" evidence="11"/>
<dbReference type="InterPro" id="IPR004154">
    <property type="entry name" value="Anticodon-bd"/>
</dbReference>
<feature type="binding site" evidence="12">
    <location>
        <position position="127"/>
    </location>
    <ligand>
        <name>L-histidine</name>
        <dbReference type="ChEBI" id="CHEBI:57595"/>
    </ligand>
</feature>
<dbReference type="Gene3D" id="3.30.930.10">
    <property type="entry name" value="Bira Bifunctional Protein, Domain 2"/>
    <property type="match status" value="1"/>
</dbReference>
<dbReference type="PIRSF" id="PIRSF001549">
    <property type="entry name" value="His-tRNA_synth"/>
    <property type="match status" value="1"/>
</dbReference>
<dbReference type="AlphaFoldDB" id="A0A4R1F0T8"/>
<evidence type="ECO:0000313" key="14">
    <source>
        <dbReference type="EMBL" id="TCJ85098.1"/>
    </source>
</evidence>